<protein>
    <recommendedName>
        <fullName evidence="1">Helitron helicase-like domain-containing protein</fullName>
    </recommendedName>
</protein>
<feature type="domain" description="Helitron helicase-like" evidence="1">
    <location>
        <begin position="166"/>
        <end position="217"/>
    </location>
</feature>
<proteinExistence type="predicted"/>
<evidence type="ECO:0000313" key="2">
    <source>
        <dbReference type="EMBL" id="KAF7826710.1"/>
    </source>
</evidence>
<accession>A0A834TR13</accession>
<dbReference type="Proteomes" id="UP000634136">
    <property type="component" value="Unassembled WGS sequence"/>
</dbReference>
<dbReference type="OrthoDB" id="1706095at2759"/>
<name>A0A834TR13_9FABA</name>
<dbReference type="PANTHER" id="PTHR10492:SF101">
    <property type="entry name" value="ATP-DEPENDENT DNA HELICASE"/>
    <property type="match status" value="1"/>
</dbReference>
<evidence type="ECO:0000313" key="3">
    <source>
        <dbReference type="Proteomes" id="UP000634136"/>
    </source>
</evidence>
<gene>
    <name evidence="2" type="ORF">G2W53_017874</name>
</gene>
<dbReference type="AlphaFoldDB" id="A0A834TR13"/>
<organism evidence="2 3">
    <name type="scientific">Senna tora</name>
    <dbReference type="NCBI Taxonomy" id="362788"/>
    <lineage>
        <taxon>Eukaryota</taxon>
        <taxon>Viridiplantae</taxon>
        <taxon>Streptophyta</taxon>
        <taxon>Embryophyta</taxon>
        <taxon>Tracheophyta</taxon>
        <taxon>Spermatophyta</taxon>
        <taxon>Magnoliopsida</taxon>
        <taxon>eudicotyledons</taxon>
        <taxon>Gunneridae</taxon>
        <taxon>Pentapetalae</taxon>
        <taxon>rosids</taxon>
        <taxon>fabids</taxon>
        <taxon>Fabales</taxon>
        <taxon>Fabaceae</taxon>
        <taxon>Caesalpinioideae</taxon>
        <taxon>Cassia clade</taxon>
        <taxon>Senna</taxon>
    </lineage>
</organism>
<reference evidence="2" key="1">
    <citation type="submission" date="2020-09" db="EMBL/GenBank/DDBJ databases">
        <title>Genome-Enabled Discovery of Anthraquinone Biosynthesis in Senna tora.</title>
        <authorList>
            <person name="Kang S.-H."/>
            <person name="Pandey R.P."/>
            <person name="Lee C.-M."/>
            <person name="Sim J.-S."/>
            <person name="Jeong J.-T."/>
            <person name="Choi B.-S."/>
            <person name="Jung M."/>
            <person name="Ginzburg D."/>
            <person name="Zhao K."/>
            <person name="Won S.Y."/>
            <person name="Oh T.-J."/>
            <person name="Yu Y."/>
            <person name="Kim N.-H."/>
            <person name="Lee O.R."/>
            <person name="Lee T.-H."/>
            <person name="Bashyal P."/>
            <person name="Kim T.-S."/>
            <person name="Lee W.-H."/>
            <person name="Kawkins C."/>
            <person name="Kim C.-K."/>
            <person name="Kim J.S."/>
            <person name="Ahn B.O."/>
            <person name="Rhee S.Y."/>
            <person name="Sohng J.K."/>
        </authorList>
    </citation>
    <scope>NUCLEOTIDE SEQUENCE</scope>
    <source>
        <tissue evidence="2">Leaf</tissue>
    </source>
</reference>
<comment type="caution">
    <text evidence="2">The sequence shown here is derived from an EMBL/GenBank/DDBJ whole genome shotgun (WGS) entry which is preliminary data.</text>
</comment>
<dbReference type="EMBL" id="JAAIUW010000006">
    <property type="protein sequence ID" value="KAF7826710.1"/>
    <property type="molecule type" value="Genomic_DNA"/>
</dbReference>
<dbReference type="InterPro" id="IPR025476">
    <property type="entry name" value="Helitron_helicase-like"/>
</dbReference>
<keyword evidence="3" id="KW-1185">Reference proteome</keyword>
<sequence>MLDSINPLVKVFRSVKDHPSLSSRDSLRLKLIKKITTDARIYNLPTADEIAALIVGDFDPENVERDIIVEERFGTLQRIDELHHLYLQMQYPLMFPRGEDGYWQDVLFRLHQKELRADSYDTLTQALSRGETTSSNIGKRIVLSSSFTGSERYSRENFQDAMTISQDRPDLLSRVFKIKLNALMKDITKEFLFGTCRADIYTIEFQKRGLPHAHILIWLNAEHKLTNEPLIDFIIYAEIPDQESNPRLYEPVKTFMIHGPCGLDRKNSPCMVKSICSKHFPNKFTDSTSFDEDGYCKYRRPDSGHFIEKNGIKLDNRFVVPYNPTLLRRYQAHINVEFCNQSRSIKYLFKYVSKEPSVERLTFHLPDQQGAVFLDNAPIDSVVFNATVKQTKFLAWFEANKKYPKARFLTYSQPSLFTKLIVASGLNANQDIKTIDGVVYPIFKDACYVMRLLDDDKEYIEGIIEGSKWSSDLHLDDDRVQEIALAETENILKINDRSLSDFPPMPMPNEALIRNIGNLLISEELNYDRNALKSEHAHLLSSLTSEQRHIYGTHLHQLSDLRAKLCLQLPQVVLLRNSFLEEALLIQDLPSL</sequence>
<evidence type="ECO:0000259" key="1">
    <source>
        <dbReference type="Pfam" id="PF14214"/>
    </source>
</evidence>
<dbReference type="Pfam" id="PF14214">
    <property type="entry name" value="Helitron_like_N"/>
    <property type="match status" value="1"/>
</dbReference>
<dbReference type="PANTHER" id="PTHR10492">
    <property type="match status" value="1"/>
</dbReference>